<comment type="caution">
    <text evidence="8">The sequence shown here is derived from an EMBL/GenBank/DDBJ whole genome shotgun (WGS) entry which is preliminary data.</text>
</comment>
<accession>A0ABV5KGK0</accession>
<dbReference type="EMBL" id="JBHMDG010000047">
    <property type="protein sequence ID" value="MFB9315801.1"/>
    <property type="molecule type" value="Genomic_DNA"/>
</dbReference>
<keyword evidence="3 7" id="KW-0812">Transmembrane</keyword>
<evidence type="ECO:0000313" key="9">
    <source>
        <dbReference type="Proteomes" id="UP001589750"/>
    </source>
</evidence>
<dbReference type="RefSeq" id="WP_140009596.1">
    <property type="nucleotide sequence ID" value="NZ_JBHMDG010000047.1"/>
</dbReference>
<feature type="transmembrane region" description="Helical" evidence="7">
    <location>
        <begin position="174"/>
        <end position="192"/>
    </location>
</feature>
<gene>
    <name evidence="8" type="ORF">ACFFRI_22345</name>
</gene>
<proteinExistence type="predicted"/>
<organism evidence="8 9">
    <name type="scientific">Nocardioides plantarum</name>
    <dbReference type="NCBI Taxonomy" id="29299"/>
    <lineage>
        <taxon>Bacteria</taxon>
        <taxon>Bacillati</taxon>
        <taxon>Actinomycetota</taxon>
        <taxon>Actinomycetes</taxon>
        <taxon>Propionibacteriales</taxon>
        <taxon>Nocardioidaceae</taxon>
        <taxon>Nocardioides</taxon>
    </lineage>
</organism>
<dbReference type="InterPro" id="IPR043428">
    <property type="entry name" value="LivM-like"/>
</dbReference>
<evidence type="ECO:0000256" key="5">
    <source>
        <dbReference type="ARBA" id="ARBA00023136"/>
    </source>
</evidence>
<dbReference type="InterPro" id="IPR001851">
    <property type="entry name" value="ABC_transp_permease"/>
</dbReference>
<feature type="transmembrane region" description="Helical" evidence="7">
    <location>
        <begin position="32"/>
        <end position="53"/>
    </location>
</feature>
<keyword evidence="4 7" id="KW-1133">Transmembrane helix</keyword>
<keyword evidence="5 7" id="KW-0472">Membrane</keyword>
<protein>
    <submittedName>
        <fullName evidence="8">Branched-chain amino acid ABC transporter permease</fullName>
    </submittedName>
</protein>
<sequence length="309" mass="32568">MNPTLVLLQSATMFAMAGAVLALSTYVKLWTGLLSFATVTFGAIGAFGSIWLYNETSLGLFGSIIGAAVASGLFGLLVGRVFLKLSSHWLALATVALVLITRVFVVNLVDYTGGSAGEVVAYTITMPQMAIMLALVCGLLYLLKRSQFGVAADTTREDPAVAAALGVPVARVKIIAFGLSGAIGAVGGAMQASQLSYIDPDTFYINLSVTIIASVVLGGAYHWFGSVIGAAVFTGMPVYISQYITEGQSIINGALLLVIILFLPGGLIDPLRWRRLRERRLRKRQPPDAVDGTRDPAPDPALDQAGATR</sequence>
<feature type="transmembrane region" description="Helical" evidence="7">
    <location>
        <begin position="89"/>
        <end position="109"/>
    </location>
</feature>
<evidence type="ECO:0000256" key="3">
    <source>
        <dbReference type="ARBA" id="ARBA00022692"/>
    </source>
</evidence>
<evidence type="ECO:0000256" key="4">
    <source>
        <dbReference type="ARBA" id="ARBA00022989"/>
    </source>
</evidence>
<comment type="subcellular location">
    <subcellularLocation>
        <location evidence="1">Cell membrane</location>
        <topology evidence="1">Multi-pass membrane protein</topology>
    </subcellularLocation>
</comment>
<evidence type="ECO:0000313" key="8">
    <source>
        <dbReference type="EMBL" id="MFB9315801.1"/>
    </source>
</evidence>
<feature type="transmembrane region" description="Helical" evidence="7">
    <location>
        <begin position="121"/>
        <end position="143"/>
    </location>
</feature>
<evidence type="ECO:0000256" key="2">
    <source>
        <dbReference type="ARBA" id="ARBA00022475"/>
    </source>
</evidence>
<evidence type="ECO:0000256" key="7">
    <source>
        <dbReference type="SAM" id="Phobius"/>
    </source>
</evidence>
<dbReference type="CDD" id="cd06581">
    <property type="entry name" value="TM_PBP1_LivM_like"/>
    <property type="match status" value="1"/>
</dbReference>
<dbReference type="PANTHER" id="PTHR30482">
    <property type="entry name" value="HIGH-AFFINITY BRANCHED-CHAIN AMINO ACID TRANSPORT SYSTEM PERMEASE"/>
    <property type="match status" value="1"/>
</dbReference>
<evidence type="ECO:0000256" key="1">
    <source>
        <dbReference type="ARBA" id="ARBA00004651"/>
    </source>
</evidence>
<evidence type="ECO:0000256" key="6">
    <source>
        <dbReference type="SAM" id="MobiDB-lite"/>
    </source>
</evidence>
<feature type="region of interest" description="Disordered" evidence="6">
    <location>
        <begin position="283"/>
        <end position="309"/>
    </location>
</feature>
<keyword evidence="2" id="KW-1003">Cell membrane</keyword>
<keyword evidence="9" id="KW-1185">Reference proteome</keyword>
<feature type="transmembrane region" description="Helical" evidence="7">
    <location>
        <begin position="60"/>
        <end position="83"/>
    </location>
</feature>
<dbReference type="PANTHER" id="PTHR30482:SF10">
    <property type="entry name" value="HIGH-AFFINITY BRANCHED-CHAIN AMINO ACID TRANSPORT PROTEIN BRAE"/>
    <property type="match status" value="1"/>
</dbReference>
<reference evidence="8 9" key="1">
    <citation type="submission" date="2024-09" db="EMBL/GenBank/DDBJ databases">
        <authorList>
            <person name="Sun Q."/>
            <person name="Mori K."/>
        </authorList>
    </citation>
    <scope>NUCLEOTIDE SEQUENCE [LARGE SCALE GENOMIC DNA]</scope>
    <source>
        <strain evidence="8 9">JCM 9626</strain>
    </source>
</reference>
<feature type="transmembrane region" description="Helical" evidence="7">
    <location>
        <begin position="253"/>
        <end position="273"/>
    </location>
</feature>
<feature type="transmembrane region" description="Helical" evidence="7">
    <location>
        <begin position="204"/>
        <end position="233"/>
    </location>
</feature>
<name>A0ABV5KGK0_9ACTN</name>
<dbReference type="Pfam" id="PF02653">
    <property type="entry name" value="BPD_transp_2"/>
    <property type="match status" value="1"/>
</dbReference>
<dbReference type="Proteomes" id="UP001589750">
    <property type="component" value="Unassembled WGS sequence"/>
</dbReference>